<dbReference type="AlphaFoldDB" id="A0A401QC24"/>
<proteinExistence type="predicted"/>
<accession>A0A401QC24</accession>
<evidence type="ECO:0000313" key="1">
    <source>
        <dbReference type="EMBL" id="GCB82923.1"/>
    </source>
</evidence>
<comment type="caution">
    <text evidence="1">The sequence shown here is derived from an EMBL/GenBank/DDBJ whole genome shotgun (WGS) entry which is preliminary data.</text>
</comment>
<gene>
    <name evidence="1" type="ORF">scyTo_0023885</name>
</gene>
<protein>
    <submittedName>
        <fullName evidence="1">Uncharacterized protein</fullName>
    </submittedName>
</protein>
<dbReference type="Proteomes" id="UP000288216">
    <property type="component" value="Unassembled WGS sequence"/>
</dbReference>
<organism evidence="1 2">
    <name type="scientific">Scyliorhinus torazame</name>
    <name type="common">Cloudy catshark</name>
    <name type="synonym">Catulus torazame</name>
    <dbReference type="NCBI Taxonomy" id="75743"/>
    <lineage>
        <taxon>Eukaryota</taxon>
        <taxon>Metazoa</taxon>
        <taxon>Chordata</taxon>
        <taxon>Craniata</taxon>
        <taxon>Vertebrata</taxon>
        <taxon>Chondrichthyes</taxon>
        <taxon>Elasmobranchii</taxon>
        <taxon>Galeomorphii</taxon>
        <taxon>Galeoidea</taxon>
        <taxon>Carcharhiniformes</taxon>
        <taxon>Scyliorhinidae</taxon>
        <taxon>Scyliorhinus</taxon>
    </lineage>
</organism>
<name>A0A401QC24_SCYTO</name>
<evidence type="ECO:0000313" key="2">
    <source>
        <dbReference type="Proteomes" id="UP000288216"/>
    </source>
</evidence>
<keyword evidence="2" id="KW-1185">Reference proteome</keyword>
<dbReference type="EMBL" id="BFAA01035254">
    <property type="protein sequence ID" value="GCB82923.1"/>
    <property type="molecule type" value="Genomic_DNA"/>
</dbReference>
<reference evidence="1 2" key="1">
    <citation type="journal article" date="2018" name="Nat. Ecol. Evol.">
        <title>Shark genomes provide insights into elasmobranch evolution and the origin of vertebrates.</title>
        <authorList>
            <person name="Hara Y"/>
            <person name="Yamaguchi K"/>
            <person name="Onimaru K"/>
            <person name="Kadota M"/>
            <person name="Koyanagi M"/>
            <person name="Keeley SD"/>
            <person name="Tatsumi K"/>
            <person name="Tanaka K"/>
            <person name="Motone F"/>
            <person name="Kageyama Y"/>
            <person name="Nozu R"/>
            <person name="Adachi N"/>
            <person name="Nishimura O"/>
            <person name="Nakagawa R"/>
            <person name="Tanegashima C"/>
            <person name="Kiyatake I"/>
            <person name="Matsumoto R"/>
            <person name="Murakumo K"/>
            <person name="Nishida K"/>
            <person name="Terakita A"/>
            <person name="Kuratani S"/>
            <person name="Sato K"/>
            <person name="Hyodo S Kuraku.S."/>
        </authorList>
    </citation>
    <scope>NUCLEOTIDE SEQUENCE [LARGE SCALE GENOMIC DNA]</scope>
</reference>
<sequence length="68" mass="7567">MLSGGSLGSRIGDKQTDCRRNIRRSGFEVGKLKPNIRSKPDNYLIHQNLNGIRRGGFAVEKLKPNITS</sequence>